<feature type="compositionally biased region" description="Basic and acidic residues" evidence="1">
    <location>
        <begin position="117"/>
        <end position="127"/>
    </location>
</feature>
<feature type="region of interest" description="Disordered" evidence="1">
    <location>
        <begin position="245"/>
        <end position="265"/>
    </location>
</feature>
<feature type="region of interest" description="Disordered" evidence="1">
    <location>
        <begin position="582"/>
        <end position="604"/>
    </location>
</feature>
<organism evidence="3 4">
    <name type="scientific">Araneus ventricosus</name>
    <name type="common">Orbweaver spider</name>
    <name type="synonym">Epeira ventricosa</name>
    <dbReference type="NCBI Taxonomy" id="182803"/>
    <lineage>
        <taxon>Eukaryota</taxon>
        <taxon>Metazoa</taxon>
        <taxon>Ecdysozoa</taxon>
        <taxon>Arthropoda</taxon>
        <taxon>Chelicerata</taxon>
        <taxon>Arachnida</taxon>
        <taxon>Araneae</taxon>
        <taxon>Araneomorphae</taxon>
        <taxon>Entelegynae</taxon>
        <taxon>Araneoidea</taxon>
        <taxon>Araneidae</taxon>
        <taxon>Araneus</taxon>
    </lineage>
</organism>
<proteinExistence type="predicted"/>
<feature type="compositionally biased region" description="Acidic residues" evidence="1">
    <location>
        <begin position="489"/>
        <end position="498"/>
    </location>
</feature>
<protein>
    <submittedName>
        <fullName evidence="3">Uncharacterized protein</fullName>
    </submittedName>
</protein>
<accession>A0A4Y2K4X3</accession>
<feature type="region of interest" description="Disordered" evidence="1">
    <location>
        <begin position="95"/>
        <end position="133"/>
    </location>
</feature>
<evidence type="ECO:0000256" key="1">
    <source>
        <dbReference type="SAM" id="MobiDB-lite"/>
    </source>
</evidence>
<name>A0A4Y2K4X3_ARAVE</name>
<keyword evidence="2" id="KW-1133">Transmembrane helix</keyword>
<evidence type="ECO:0000313" key="4">
    <source>
        <dbReference type="Proteomes" id="UP000499080"/>
    </source>
</evidence>
<dbReference type="EMBL" id="BGPR01004229">
    <property type="protein sequence ID" value="GBM97394.1"/>
    <property type="molecule type" value="Genomic_DNA"/>
</dbReference>
<feature type="compositionally biased region" description="Polar residues" evidence="1">
    <location>
        <begin position="245"/>
        <end position="256"/>
    </location>
</feature>
<reference evidence="3 4" key="1">
    <citation type="journal article" date="2019" name="Sci. Rep.">
        <title>Orb-weaving spider Araneus ventricosus genome elucidates the spidroin gene catalogue.</title>
        <authorList>
            <person name="Kono N."/>
            <person name="Nakamura H."/>
            <person name="Ohtoshi R."/>
            <person name="Moran D.A.P."/>
            <person name="Shinohara A."/>
            <person name="Yoshida Y."/>
            <person name="Fujiwara M."/>
            <person name="Mori M."/>
            <person name="Tomita M."/>
            <person name="Arakawa K."/>
        </authorList>
    </citation>
    <scope>NUCLEOTIDE SEQUENCE [LARGE SCALE GENOMIC DNA]</scope>
</reference>
<keyword evidence="2" id="KW-0812">Transmembrane</keyword>
<dbReference type="AlphaFoldDB" id="A0A4Y2K4X3"/>
<feature type="region of interest" description="Disordered" evidence="1">
    <location>
        <begin position="448"/>
        <end position="514"/>
    </location>
</feature>
<evidence type="ECO:0000256" key="2">
    <source>
        <dbReference type="SAM" id="Phobius"/>
    </source>
</evidence>
<sequence>MMKLYQKKSASLEDETVLVQLGRRHTLKEDTNEADSDNLRKTIRANSLGSFGEGSSTDIEAVTAEKQSNFTRKPTVITENELSSSWLYKDRKAKINSDDESVEEPRPTMPQEDHEDLEPKTLHDPKLKPAPVSNRRPRKVSSCCWYFTIILVICIACLSVMAGVGGIVYMEFFAIYKEKDIANTNTSVKNDNPSASEEIFQHPTHKQENFHRNEPKIPENILKDIINNFTILAENTDVSRKVTEATSQPNDIFHNNDQTDSKNSKAKELNNIKSSFVSENQDLEMTEHPKTAEHSDVSRNIHGIDDIMDKTPDGHVDKVNEQMTGNGSSVTEKSNSKAGVLDSREETLVSERNFNFDLMTALQGVELKGERENADILFQNLPQLHILPDNSLDHMEKSINDHEDNSFDYMEKLINDHEDNSLHHMEKSINDHEDNSLDYMEKSINDHEDNSLDHRKHGIDHSPKNNSLDHIDHSIDPNDKSLSDHNEDSSDSDSDDSSSEEHSLVDDQNQNSDDSTQLVFIRPIVESKAIPVPLAFLRRIGFDIKNPNSHQPMTAKDMDIKFSLAEALKYLRSLDTGSKLPVSREKTISQKTSNQEESKKTKLPIKSEREEYLNLLRKQIFEESS</sequence>
<keyword evidence="4" id="KW-1185">Reference proteome</keyword>
<evidence type="ECO:0000313" key="3">
    <source>
        <dbReference type="EMBL" id="GBM97394.1"/>
    </source>
</evidence>
<feature type="compositionally biased region" description="Basic and acidic residues" evidence="1">
    <location>
        <begin position="448"/>
        <end position="488"/>
    </location>
</feature>
<dbReference type="OrthoDB" id="6422526at2759"/>
<dbReference type="Proteomes" id="UP000499080">
    <property type="component" value="Unassembled WGS sequence"/>
</dbReference>
<comment type="caution">
    <text evidence="3">The sequence shown here is derived from an EMBL/GenBank/DDBJ whole genome shotgun (WGS) entry which is preliminary data.</text>
</comment>
<feature type="transmembrane region" description="Helical" evidence="2">
    <location>
        <begin position="144"/>
        <end position="170"/>
    </location>
</feature>
<keyword evidence="2" id="KW-0472">Membrane</keyword>
<gene>
    <name evidence="3" type="ORF">AVEN_818_1</name>
</gene>